<protein>
    <submittedName>
        <fullName evidence="2">Uncharacterized protein</fullName>
    </submittedName>
</protein>
<dbReference type="AlphaFoldDB" id="A0A8R2M3Q7"/>
<feature type="signal peptide" evidence="1">
    <location>
        <begin position="1"/>
        <end position="23"/>
    </location>
</feature>
<keyword evidence="3" id="KW-1185">Reference proteome</keyword>
<keyword evidence="1" id="KW-0732">Signal</keyword>
<sequence>MASIKFVVFTAVTLLLNCHWAKTQYIPGYNQVYYEDDDNDLDDILPFVILALLGRGRYGGCGGFGGFGGCGGCGIYGGGGGCGSCGGFGSSAGGIHLQAAKTISKFTDGEKFRIEEHCDSNTSKV</sequence>
<evidence type="ECO:0000313" key="2">
    <source>
        <dbReference type="EnsemblMetazoa" id="XP_037871884.1"/>
    </source>
</evidence>
<reference evidence="2" key="2">
    <citation type="submission" date="2022-06" db="UniProtKB">
        <authorList>
            <consortium name="EnsemblMetazoa"/>
        </authorList>
    </citation>
    <scope>IDENTIFICATION</scope>
    <source>
        <strain evidence="2">p50T (Dazao)</strain>
    </source>
</reference>
<proteinExistence type="predicted"/>
<evidence type="ECO:0000256" key="1">
    <source>
        <dbReference type="SAM" id="SignalP"/>
    </source>
</evidence>
<organism evidence="2 3">
    <name type="scientific">Bombyx mori</name>
    <name type="common">Silk moth</name>
    <dbReference type="NCBI Taxonomy" id="7091"/>
    <lineage>
        <taxon>Eukaryota</taxon>
        <taxon>Metazoa</taxon>
        <taxon>Ecdysozoa</taxon>
        <taxon>Arthropoda</taxon>
        <taxon>Hexapoda</taxon>
        <taxon>Insecta</taxon>
        <taxon>Pterygota</taxon>
        <taxon>Neoptera</taxon>
        <taxon>Endopterygota</taxon>
        <taxon>Lepidoptera</taxon>
        <taxon>Glossata</taxon>
        <taxon>Ditrysia</taxon>
        <taxon>Bombycoidea</taxon>
        <taxon>Bombycidae</taxon>
        <taxon>Bombycinae</taxon>
        <taxon>Bombyx</taxon>
    </lineage>
</organism>
<dbReference type="Proteomes" id="UP000005204">
    <property type="component" value="Unassembled WGS sequence"/>
</dbReference>
<reference evidence="3" key="1">
    <citation type="journal article" date="2008" name="Insect Biochem. Mol. Biol.">
        <title>The genome of a lepidopteran model insect, the silkworm Bombyx mori.</title>
        <authorList>
            <consortium name="International Silkworm Genome Consortium"/>
        </authorList>
    </citation>
    <scope>NUCLEOTIDE SEQUENCE [LARGE SCALE GENOMIC DNA]</scope>
    <source>
        <strain evidence="3">p50T</strain>
    </source>
</reference>
<accession>A0A8R2M3Q7</accession>
<evidence type="ECO:0000313" key="3">
    <source>
        <dbReference type="Proteomes" id="UP000005204"/>
    </source>
</evidence>
<dbReference type="EnsemblMetazoa" id="XM_038015956.1">
    <property type="protein sequence ID" value="XP_037871884.1"/>
    <property type="gene ID" value="LOC101739437"/>
</dbReference>
<name>A0A8R2M3Q7_BOMMO</name>
<feature type="chain" id="PRO_5035782739" evidence="1">
    <location>
        <begin position="24"/>
        <end position="125"/>
    </location>
</feature>